<reference evidence="9 10" key="1">
    <citation type="submission" date="2020-04" db="EMBL/GenBank/DDBJ databases">
        <title>MicrobeNet Type strains.</title>
        <authorList>
            <person name="Nicholson A.C."/>
        </authorList>
    </citation>
    <scope>NUCLEOTIDE SEQUENCE [LARGE SCALE GENOMIC DNA]</scope>
    <source>
        <strain evidence="9 10">DSM 45078</strain>
    </source>
</reference>
<protein>
    <submittedName>
        <fullName evidence="9">Exodeoxyribonuclease III</fullName>
        <ecNumber evidence="9">3.1.11.2</ecNumber>
    </submittedName>
</protein>
<dbReference type="EMBL" id="JAAXOO010000008">
    <property type="protein sequence ID" value="NKY37066.1"/>
    <property type="molecule type" value="Genomic_DNA"/>
</dbReference>
<evidence type="ECO:0000256" key="7">
    <source>
        <dbReference type="PIRSR" id="PIRSR604808-3"/>
    </source>
</evidence>
<feature type="binding site" evidence="6">
    <location>
        <position position="205"/>
    </location>
    <ligand>
        <name>Mg(2+)</name>
        <dbReference type="ChEBI" id="CHEBI:18420"/>
        <label>1</label>
    </ligand>
</feature>
<feature type="site" description="Interaction with DNA substrate" evidence="7">
    <location>
        <position position="307"/>
    </location>
</feature>
<dbReference type="Gene3D" id="3.60.10.10">
    <property type="entry name" value="Endonuclease/exonuclease/phosphatase"/>
    <property type="match status" value="1"/>
</dbReference>
<feature type="site" description="Transition state stabilizer" evidence="7">
    <location>
        <position position="207"/>
    </location>
</feature>
<dbReference type="NCBIfam" id="TIGR00195">
    <property type="entry name" value="exoDNase_III"/>
    <property type="match status" value="1"/>
</dbReference>
<keyword evidence="10" id="KW-1185">Reference proteome</keyword>
<dbReference type="Proteomes" id="UP000565715">
    <property type="component" value="Unassembled WGS sequence"/>
</dbReference>
<comment type="cofactor">
    <cofactor evidence="6">
        <name>Mg(2+)</name>
        <dbReference type="ChEBI" id="CHEBI:18420"/>
    </cofactor>
    <cofactor evidence="6">
        <name>Mn(2+)</name>
        <dbReference type="ChEBI" id="CHEBI:29035"/>
    </cofactor>
    <text evidence="6">Probably binds two magnesium or manganese ions per subunit.</text>
</comment>
<name>A0A846XQR2_9NOCA</name>
<dbReference type="AlphaFoldDB" id="A0A846XQR2"/>
<dbReference type="Pfam" id="PF03372">
    <property type="entry name" value="Exo_endo_phos"/>
    <property type="match status" value="1"/>
</dbReference>
<feature type="active site" description="Proton acceptor" evidence="5">
    <location>
        <position position="307"/>
    </location>
</feature>
<feature type="binding site" evidence="6">
    <location>
        <position position="207"/>
    </location>
    <ligand>
        <name>Mg(2+)</name>
        <dbReference type="ChEBI" id="CHEBI:18420"/>
        <label>1</label>
    </ligand>
</feature>
<feature type="active site" description="Proton donor/acceptor" evidence="5">
    <location>
        <position position="205"/>
    </location>
</feature>
<dbReference type="GO" id="GO:0046872">
    <property type="term" value="F:metal ion binding"/>
    <property type="evidence" value="ECO:0007669"/>
    <property type="project" value="UniProtKB-KW"/>
</dbReference>
<feature type="domain" description="Endonuclease/exonuclease/phosphatase" evidence="8">
    <location>
        <begin position="62"/>
        <end position="307"/>
    </location>
</feature>
<keyword evidence="2 6" id="KW-0479">Metal-binding</keyword>
<gene>
    <name evidence="9" type="primary">xth</name>
    <name evidence="9" type="ORF">HGA13_28940</name>
</gene>
<feature type="binding site" evidence="6">
    <location>
        <position position="92"/>
    </location>
    <ligand>
        <name>Mg(2+)</name>
        <dbReference type="ChEBI" id="CHEBI:18420"/>
        <label>1</label>
    </ligand>
</feature>
<evidence type="ECO:0000256" key="4">
    <source>
        <dbReference type="ARBA" id="ARBA00022842"/>
    </source>
</evidence>
<organism evidence="9 10">
    <name type="scientific">Nocardia speluncae</name>
    <dbReference type="NCBI Taxonomy" id="419477"/>
    <lineage>
        <taxon>Bacteria</taxon>
        <taxon>Bacillati</taxon>
        <taxon>Actinomycetota</taxon>
        <taxon>Actinomycetes</taxon>
        <taxon>Mycobacteriales</taxon>
        <taxon>Nocardiaceae</taxon>
        <taxon>Nocardia</taxon>
    </lineage>
</organism>
<evidence type="ECO:0000259" key="8">
    <source>
        <dbReference type="Pfam" id="PF03372"/>
    </source>
</evidence>
<dbReference type="SUPFAM" id="SSF56219">
    <property type="entry name" value="DNase I-like"/>
    <property type="match status" value="1"/>
</dbReference>
<feature type="site" description="Important for catalytic activity" evidence="7">
    <location>
        <position position="277"/>
    </location>
</feature>
<evidence type="ECO:0000313" key="9">
    <source>
        <dbReference type="EMBL" id="NKY37066.1"/>
    </source>
</evidence>
<evidence type="ECO:0000256" key="1">
    <source>
        <dbReference type="ARBA" id="ARBA00007092"/>
    </source>
</evidence>
<evidence type="ECO:0000256" key="6">
    <source>
        <dbReference type="PIRSR" id="PIRSR604808-2"/>
    </source>
</evidence>
<dbReference type="InterPro" id="IPR005135">
    <property type="entry name" value="Endo/exonuclease/phosphatase"/>
</dbReference>
<sequence length="315" mass="35261">MQIAHFLGAGRAHRQFAFARRDKVSTQRLSDLPRLGNFWRGRPAGRRTVSLYCRSVPYILSTVNVNGVRAAAGKGLLAWLSRTEADIVCLQETRADDTQIAAALAPALADGWQLAHAEPGIKGRAGVGVLSRRPMRSVRVGIEPDSEFVSTGRYIEAEFDDVTVASVYVHTGEAETPRQEEKYRFLDELAARMSTRTGAFVIAGDWNIAHTERDLKNWKGNLKKSGFLPAERAWLDRQMGAGYVDVVRKLHPEGDGPFSWWSYRGRAFDNDTGWRIDYQLATPEAAERAKQAVVERAATYAQRWSDHAPVTVQYR</sequence>
<comment type="similarity">
    <text evidence="1">Belongs to the DNA repair enzymes AP/ExoA family.</text>
</comment>
<dbReference type="PANTHER" id="PTHR43250:SF2">
    <property type="entry name" value="EXODEOXYRIBONUCLEASE III"/>
    <property type="match status" value="1"/>
</dbReference>
<accession>A0A846XQR2</accession>
<dbReference type="GO" id="GO:0008311">
    <property type="term" value="F:double-stranded DNA 3'-5' DNA exonuclease activity"/>
    <property type="evidence" value="ECO:0007669"/>
    <property type="project" value="UniProtKB-EC"/>
</dbReference>
<keyword evidence="3 9" id="KW-0378">Hydrolase</keyword>
<proteinExistence type="inferred from homology"/>
<comment type="caution">
    <text evidence="9">The sequence shown here is derived from an EMBL/GenBank/DDBJ whole genome shotgun (WGS) entry which is preliminary data.</text>
</comment>
<dbReference type="GO" id="GO:0006281">
    <property type="term" value="P:DNA repair"/>
    <property type="evidence" value="ECO:0007669"/>
    <property type="project" value="InterPro"/>
</dbReference>
<evidence type="ECO:0000256" key="2">
    <source>
        <dbReference type="ARBA" id="ARBA00022723"/>
    </source>
</evidence>
<feature type="binding site" evidence="6">
    <location>
        <position position="307"/>
    </location>
    <ligand>
        <name>Mg(2+)</name>
        <dbReference type="ChEBI" id="CHEBI:18420"/>
        <label>1</label>
    </ligand>
</feature>
<dbReference type="PROSITE" id="PS51435">
    <property type="entry name" value="AP_NUCLEASE_F1_4"/>
    <property type="match status" value="1"/>
</dbReference>
<evidence type="ECO:0000256" key="5">
    <source>
        <dbReference type="PIRSR" id="PIRSR604808-1"/>
    </source>
</evidence>
<dbReference type="NCBIfam" id="TIGR00633">
    <property type="entry name" value="xth"/>
    <property type="match status" value="1"/>
</dbReference>
<dbReference type="PANTHER" id="PTHR43250">
    <property type="entry name" value="EXODEOXYRIBONUCLEASE III"/>
    <property type="match status" value="1"/>
</dbReference>
<evidence type="ECO:0000313" key="10">
    <source>
        <dbReference type="Proteomes" id="UP000565715"/>
    </source>
</evidence>
<dbReference type="EC" id="3.1.11.2" evidence="9"/>
<dbReference type="InterPro" id="IPR036691">
    <property type="entry name" value="Endo/exonu/phosph_ase_sf"/>
</dbReference>
<feature type="binding site" evidence="6">
    <location>
        <position position="306"/>
    </location>
    <ligand>
        <name>Mg(2+)</name>
        <dbReference type="ChEBI" id="CHEBI:18420"/>
        <label>1</label>
    </ligand>
</feature>
<dbReference type="InterPro" id="IPR004808">
    <property type="entry name" value="AP_endonuc_1"/>
</dbReference>
<dbReference type="InterPro" id="IPR037493">
    <property type="entry name" value="ExoIII-like"/>
</dbReference>
<keyword evidence="4 6" id="KW-0460">Magnesium</keyword>
<feature type="binding site" evidence="6">
    <location>
        <position position="64"/>
    </location>
    <ligand>
        <name>Mg(2+)</name>
        <dbReference type="ChEBI" id="CHEBI:18420"/>
        <label>1</label>
    </ligand>
</feature>
<evidence type="ECO:0000256" key="3">
    <source>
        <dbReference type="ARBA" id="ARBA00022801"/>
    </source>
</evidence>
<keyword evidence="6" id="KW-0464">Manganese</keyword>
<feature type="active site" evidence="5">
    <location>
        <position position="168"/>
    </location>
</feature>